<protein>
    <recommendedName>
        <fullName evidence="3">Lipoprotein</fullName>
    </recommendedName>
</protein>
<name>A0ABM5P214_9MOLU</name>
<evidence type="ECO:0008006" key="3">
    <source>
        <dbReference type="Google" id="ProtNLM"/>
    </source>
</evidence>
<proteinExistence type="predicted"/>
<keyword evidence="2" id="KW-1185">Reference proteome</keyword>
<evidence type="ECO:0000313" key="2">
    <source>
        <dbReference type="Proteomes" id="UP000018745"/>
    </source>
</evidence>
<accession>A0ABM5P214</accession>
<organism evidence="1 2">
    <name type="scientific">Mycoplasma ovis str. Michigan</name>
    <dbReference type="NCBI Taxonomy" id="1415773"/>
    <lineage>
        <taxon>Bacteria</taxon>
        <taxon>Bacillati</taxon>
        <taxon>Mycoplasmatota</taxon>
        <taxon>Mollicutes</taxon>
        <taxon>Mycoplasmataceae</taxon>
        <taxon>Mycoplasma</taxon>
    </lineage>
</organism>
<reference evidence="1 2" key="1">
    <citation type="journal article" date="2014" name="Genome Announc.">
        <title>Complete Genome Sequence of Mycoplasma ovis Strain Michigan, a Hemoplasma of Sheep with Two Distinct 16S rRNA Genes.</title>
        <authorList>
            <person name="Deshuillers P.L."/>
            <person name="Santos A.P."/>
            <person name="do Nascimento N.C."/>
            <person name="Hampel J.A."/>
            <person name="Bergin I.L."/>
            <person name="Dyson M.C."/>
            <person name="Messick J.B."/>
        </authorList>
    </citation>
    <scope>NUCLEOTIDE SEQUENCE [LARGE SCALE GENOMIC DNA]</scope>
    <source>
        <strain evidence="1 2">Michigan</strain>
    </source>
</reference>
<dbReference type="Proteomes" id="UP000018745">
    <property type="component" value="Chromosome"/>
</dbReference>
<dbReference type="EMBL" id="CP006935">
    <property type="protein sequence ID" value="AHC40466.1"/>
    <property type="molecule type" value="Genomic_DNA"/>
</dbReference>
<dbReference type="RefSeq" id="WP_024071476.1">
    <property type="nucleotide sequence ID" value="NC_023062.1"/>
</dbReference>
<gene>
    <name evidence="1" type="ORF">OVS_03590</name>
</gene>
<sequence length="189" mass="21419">MISLLRISILPVSVISATIAIPVLNMFSWGSDLLYEEKVLDEQRNFNPFPEDISKKSLSLANKLQDRHNNPTLCREILRSTKGDSWIRACRESAGSSAVEFEYYSSQYSMPTPVESLKFTPRELVIYLSEEDDSGLKHIRFDLTPEMIIGQGVFTSAADGKPFNEKQCLIEESKEGLKDWRVSCQASFN</sequence>
<evidence type="ECO:0000313" key="1">
    <source>
        <dbReference type="EMBL" id="AHC40466.1"/>
    </source>
</evidence>